<name>A0AB33EFA9_9PSED</name>
<gene>
    <name evidence="1" type="ORF">CNN82_22125</name>
</gene>
<accession>A0AB33EFA9</accession>
<dbReference type="EMBL" id="CP023466">
    <property type="protein sequence ID" value="ATE78980.1"/>
    <property type="molecule type" value="Genomic_DNA"/>
</dbReference>
<protein>
    <submittedName>
        <fullName evidence="1">Uncharacterized protein</fullName>
    </submittedName>
</protein>
<proteinExistence type="predicted"/>
<evidence type="ECO:0000313" key="1">
    <source>
        <dbReference type="EMBL" id="ATE78980.1"/>
    </source>
</evidence>
<reference evidence="1 2" key="1">
    <citation type="submission" date="2017-09" db="EMBL/GenBank/DDBJ databases">
        <title>Complete Genome sequence of Lysobacter capsici KNU-15.</title>
        <authorList>
            <person name="Kim M.-C."/>
            <person name="Yi H."/>
            <person name="Lee D.-W."/>
            <person name="Shin J.-H."/>
        </authorList>
    </citation>
    <scope>NUCLEOTIDE SEQUENCE [LARGE SCALE GENOMIC DNA]</scope>
    <source>
        <strain evidence="1 2">KNU-15</strain>
    </source>
</reference>
<dbReference type="Proteomes" id="UP000218385">
    <property type="component" value="Chromosome"/>
</dbReference>
<evidence type="ECO:0000313" key="2">
    <source>
        <dbReference type="Proteomes" id="UP000218385"/>
    </source>
</evidence>
<organism evidence="1 2">
    <name type="scientific">Pseudomonas frederiksbergensis</name>
    <dbReference type="NCBI Taxonomy" id="104087"/>
    <lineage>
        <taxon>Bacteria</taxon>
        <taxon>Pseudomonadati</taxon>
        <taxon>Pseudomonadota</taxon>
        <taxon>Gammaproteobacteria</taxon>
        <taxon>Pseudomonadales</taxon>
        <taxon>Pseudomonadaceae</taxon>
        <taxon>Pseudomonas</taxon>
    </lineage>
</organism>
<sequence length="160" mass="17536">MHAEVTQECGTLRTALQKTKADLAGFNRRATDIEIRSNWGLMVSKHPGHQGLSAVAQPARPKGALYLLVLAPRLPRLLHQWFACSYPLGHQLLSLFDQGSIGRLEDQISYPGSAYAFVSSPDQASARASRSDSTMAAQHFNGNLDGHVRPFDEILIARLS</sequence>
<dbReference type="AlphaFoldDB" id="A0AB33EFA9"/>